<comment type="caution">
    <text evidence="2">The sequence shown here is derived from an EMBL/GenBank/DDBJ whole genome shotgun (WGS) entry which is preliminary data.</text>
</comment>
<dbReference type="Pfam" id="PF16670">
    <property type="entry name" value="PI-PLC-C1"/>
    <property type="match status" value="1"/>
</dbReference>
<dbReference type="AlphaFoldDB" id="A0A9P7N5C5"/>
<evidence type="ECO:0000313" key="2">
    <source>
        <dbReference type="EMBL" id="KAG5993593.1"/>
    </source>
</evidence>
<dbReference type="Proteomes" id="UP000748025">
    <property type="component" value="Unassembled WGS sequence"/>
</dbReference>
<dbReference type="OrthoDB" id="2017497at2759"/>
<dbReference type="GO" id="GO:0008081">
    <property type="term" value="F:phosphoric diester hydrolase activity"/>
    <property type="evidence" value="ECO:0007669"/>
    <property type="project" value="InterPro"/>
</dbReference>
<feature type="chain" id="PRO_5040263067" description="Acid phosphatase" evidence="1">
    <location>
        <begin position="18"/>
        <end position="380"/>
    </location>
</feature>
<dbReference type="CDD" id="cd08589">
    <property type="entry name" value="PI-PLCc_SaPLC1_like"/>
    <property type="match status" value="1"/>
</dbReference>
<dbReference type="SUPFAM" id="SSF51695">
    <property type="entry name" value="PLC-like phosphodiesterases"/>
    <property type="match status" value="1"/>
</dbReference>
<reference evidence="2" key="1">
    <citation type="journal article" date="2020" name="bioRxiv">
        <title>Whole genome comparisons of ergot fungi reveals the divergence and evolution of species within the genus Claviceps are the result of varying mechanisms driving genome evolution and host range expansion.</title>
        <authorList>
            <person name="Wyka S.A."/>
            <person name="Mondo S.J."/>
            <person name="Liu M."/>
            <person name="Dettman J."/>
            <person name="Nalam V."/>
            <person name="Broders K.D."/>
        </authorList>
    </citation>
    <scope>NUCLEOTIDE SEQUENCE</scope>
    <source>
        <strain evidence="2">CCC 602</strain>
    </source>
</reference>
<evidence type="ECO:0000256" key="1">
    <source>
        <dbReference type="SAM" id="SignalP"/>
    </source>
</evidence>
<organism evidence="2 3">
    <name type="scientific">Claviceps pusilla</name>
    <dbReference type="NCBI Taxonomy" id="123648"/>
    <lineage>
        <taxon>Eukaryota</taxon>
        <taxon>Fungi</taxon>
        <taxon>Dikarya</taxon>
        <taxon>Ascomycota</taxon>
        <taxon>Pezizomycotina</taxon>
        <taxon>Sordariomycetes</taxon>
        <taxon>Hypocreomycetidae</taxon>
        <taxon>Hypocreales</taxon>
        <taxon>Clavicipitaceae</taxon>
        <taxon>Claviceps</taxon>
    </lineage>
</organism>
<evidence type="ECO:0008006" key="4">
    <source>
        <dbReference type="Google" id="ProtNLM"/>
    </source>
</evidence>
<dbReference type="InterPro" id="IPR017946">
    <property type="entry name" value="PLC-like_Pdiesterase_TIM-brl"/>
</dbReference>
<gene>
    <name evidence="2" type="ORF">E4U43_003459</name>
</gene>
<keyword evidence="3" id="KW-1185">Reference proteome</keyword>
<dbReference type="InterPro" id="IPR032075">
    <property type="entry name" value="PI-PLC-C1"/>
</dbReference>
<dbReference type="EMBL" id="SRPW01002345">
    <property type="protein sequence ID" value="KAG5993593.1"/>
    <property type="molecule type" value="Genomic_DNA"/>
</dbReference>
<evidence type="ECO:0000313" key="3">
    <source>
        <dbReference type="Proteomes" id="UP000748025"/>
    </source>
</evidence>
<dbReference type="Gene3D" id="3.20.20.190">
    <property type="entry name" value="Phosphatidylinositol (PI) phosphodiesterase"/>
    <property type="match status" value="1"/>
</dbReference>
<name>A0A9P7N5C5_9HYPO</name>
<proteinExistence type="predicted"/>
<feature type="signal peptide" evidence="1">
    <location>
        <begin position="1"/>
        <end position="17"/>
    </location>
</feature>
<sequence>TLTHALLALVVAGTACAADYHGNKGLVWGDALRMNQIQVIGSHNSYHVEPSEAEKKYLEQLSPDVRDFFYSHDKLDVQLGEQHVRNLELDILADPQGGLFAKPLIRQLANLPFPTDPAYNRPGIKVMHVPDLDINTLCTTFIDCLRVIKTWMDAHPKALPLSIITEFKTAEALGAALGGAKVVPWDDAKLLDGVDAEIKSVFGPNQLLTPDDIRRPGYTLEQSVLKFGWPNLDSARGKIFFLMDNGREDKASVKYREGRPNLQGRVLFTNSAPGNSDCAFQKLDDVVTAPFMANIQKQVKAGYWVRAMADDALGTVRNCTTFERDWALESGAQVVSTDFFVEGRSERYGGCKYVVEFAGGKVARCNPVNGRKGCVDGQLE</sequence>
<dbReference type="GO" id="GO:0006629">
    <property type="term" value="P:lipid metabolic process"/>
    <property type="evidence" value="ECO:0007669"/>
    <property type="project" value="InterPro"/>
</dbReference>
<protein>
    <recommendedName>
        <fullName evidence="4">Acid phosphatase</fullName>
    </recommendedName>
</protein>
<feature type="non-terminal residue" evidence="2">
    <location>
        <position position="380"/>
    </location>
</feature>
<keyword evidence="1" id="KW-0732">Signal</keyword>
<accession>A0A9P7N5C5</accession>